<evidence type="ECO:0000256" key="3">
    <source>
        <dbReference type="ARBA" id="ARBA00022679"/>
    </source>
</evidence>
<keyword evidence="5" id="KW-0418">Kinase</keyword>
<dbReference type="Gene3D" id="3.40.50.300">
    <property type="entry name" value="P-loop containing nucleotide triphosphate hydrolases"/>
    <property type="match status" value="2"/>
</dbReference>
<evidence type="ECO:0000256" key="5">
    <source>
        <dbReference type="ARBA" id="ARBA00022777"/>
    </source>
</evidence>
<name>A0A7D5I6B2_9EURY</name>
<dbReference type="InterPro" id="IPR027417">
    <property type="entry name" value="P-loop_NTPase"/>
</dbReference>
<dbReference type="PANTHER" id="PTHR42926">
    <property type="match status" value="1"/>
</dbReference>
<keyword evidence="3" id="KW-0808">Transferase</keyword>
<gene>
    <name evidence="8" type="ORF">HWN40_13295</name>
</gene>
<dbReference type="PROSITE" id="PS51146">
    <property type="entry name" value="KAIC"/>
    <property type="match status" value="1"/>
</dbReference>
<dbReference type="InterPro" id="IPR010624">
    <property type="entry name" value="KaiC_dom"/>
</dbReference>
<reference evidence="8 9" key="1">
    <citation type="submission" date="2020-06" db="EMBL/GenBank/DDBJ databases">
        <title>Methanolobus halotolerans sp. nov., isolated from a saline lake Tus in Siberia.</title>
        <authorList>
            <person name="Shen Y."/>
            <person name="Chen S.-C."/>
            <person name="Lai M.-C."/>
            <person name="Huang H.-H."/>
            <person name="Chiu H.-H."/>
            <person name="Tang S.-L."/>
            <person name="Rogozin D.Y."/>
            <person name="Degermendzhy A.G."/>
        </authorList>
    </citation>
    <scope>NUCLEOTIDE SEQUENCE [LARGE SCALE GENOMIC DNA]</scope>
    <source>
        <strain evidence="8 9">DSM 21339</strain>
    </source>
</reference>
<evidence type="ECO:0000313" key="9">
    <source>
        <dbReference type="Proteomes" id="UP000509594"/>
    </source>
</evidence>
<dbReference type="AlphaFoldDB" id="A0A7D5I6B2"/>
<dbReference type="GeneID" id="55822668"/>
<dbReference type="InterPro" id="IPR051347">
    <property type="entry name" value="Circadian_clock_KaiC-rel"/>
</dbReference>
<evidence type="ECO:0000256" key="1">
    <source>
        <dbReference type="ARBA" id="ARBA00012513"/>
    </source>
</evidence>
<dbReference type="PANTHER" id="PTHR42926:SF1">
    <property type="entry name" value="CIRCADIAN CLOCK OSCILLATOR PROTEIN KAIC 1"/>
    <property type="match status" value="1"/>
</dbReference>
<dbReference type="GO" id="GO:0004674">
    <property type="term" value="F:protein serine/threonine kinase activity"/>
    <property type="evidence" value="ECO:0007669"/>
    <property type="project" value="UniProtKB-EC"/>
</dbReference>
<evidence type="ECO:0000259" key="7">
    <source>
        <dbReference type="PROSITE" id="PS51146"/>
    </source>
</evidence>
<accession>A0A7D5I6B2</accession>
<keyword evidence="6" id="KW-0378">Hydrolase</keyword>
<dbReference type="RefSeq" id="WP_176966178.1">
    <property type="nucleotide sequence ID" value="NZ_CP058215.1"/>
</dbReference>
<keyword evidence="4" id="KW-0677">Repeat</keyword>
<keyword evidence="9" id="KW-1185">Reference proteome</keyword>
<dbReference type="GO" id="GO:0005524">
    <property type="term" value="F:ATP binding"/>
    <property type="evidence" value="ECO:0007669"/>
    <property type="project" value="InterPro"/>
</dbReference>
<keyword evidence="2" id="KW-0597">Phosphoprotein</keyword>
<dbReference type="Pfam" id="PF06745">
    <property type="entry name" value="ATPase"/>
    <property type="match status" value="2"/>
</dbReference>
<dbReference type="GO" id="GO:0016787">
    <property type="term" value="F:hydrolase activity"/>
    <property type="evidence" value="ECO:0007669"/>
    <property type="project" value="UniProtKB-KW"/>
</dbReference>
<dbReference type="PIRSF" id="PIRSF039117">
    <property type="entry name" value="KaiC"/>
    <property type="match status" value="1"/>
</dbReference>
<dbReference type="EC" id="2.7.11.1" evidence="1"/>
<dbReference type="PRINTS" id="PR01874">
    <property type="entry name" value="DNAREPAIRADA"/>
</dbReference>
<sequence>MEELKNISCGIESLDDLLGGFKSPATLLIAGTTGVGKTIMSLQMLSEASRQGEKALYIPITTSKTNKLKMYHSTLDFFDDSFEVHAINRQLSEKDPLTTLIDIGNVIESVKPDRLVIDPITPLGFGFVEQERRRFFYTLDSMLQERNMLTLLVGELVKSELHQSVVSHLSDGIIYMSRGENDSRADHYLEFIKMRGIDPGKRSEITSCKYLYDITSGGFTVYPPIKPEDDFRLEDTRVEAGIPGLDDMLGGGLLKYSSTLIAGRPGTGKKIFGLQFIYHGLENGEPGLIITFEDSPHQLLMDAKRLGWDLETHVNSGMLQFICTNPGNIYPAEHSTRIKNTLENMSSKRVFFDGINNLEMSISDNLKLRAYIHSLTSHLKSRNITSLFTTEVSPSEGPGEEKIDVAFLMDSVVVLHNSRAKNRRYMCIVKSRGTKHKRSVKEYAITEDGIKMRTDTLI</sequence>
<dbReference type="InterPro" id="IPR014774">
    <property type="entry name" value="KaiC-like_dom"/>
</dbReference>
<dbReference type="OrthoDB" id="27015at2157"/>
<evidence type="ECO:0000256" key="2">
    <source>
        <dbReference type="ARBA" id="ARBA00022553"/>
    </source>
</evidence>
<evidence type="ECO:0000256" key="4">
    <source>
        <dbReference type="ARBA" id="ARBA00022737"/>
    </source>
</evidence>
<dbReference type="SUPFAM" id="SSF52540">
    <property type="entry name" value="P-loop containing nucleoside triphosphate hydrolases"/>
    <property type="match status" value="2"/>
</dbReference>
<dbReference type="InterPro" id="IPR030665">
    <property type="entry name" value="KaiC"/>
</dbReference>
<feature type="domain" description="KaiC" evidence="7">
    <location>
        <begin position="236"/>
        <end position="458"/>
    </location>
</feature>
<evidence type="ECO:0000256" key="6">
    <source>
        <dbReference type="ARBA" id="ARBA00022801"/>
    </source>
</evidence>
<organism evidence="8 9">
    <name type="scientific">Methanolobus zinderi</name>
    <dbReference type="NCBI Taxonomy" id="536044"/>
    <lineage>
        <taxon>Archaea</taxon>
        <taxon>Methanobacteriati</taxon>
        <taxon>Methanobacteriota</taxon>
        <taxon>Stenosarchaea group</taxon>
        <taxon>Methanomicrobia</taxon>
        <taxon>Methanosarcinales</taxon>
        <taxon>Methanosarcinaceae</taxon>
        <taxon>Methanolobus</taxon>
    </lineage>
</organism>
<evidence type="ECO:0000313" key="8">
    <source>
        <dbReference type="EMBL" id="QLC51124.1"/>
    </source>
</evidence>
<proteinExistence type="predicted"/>
<dbReference type="Proteomes" id="UP000509594">
    <property type="component" value="Chromosome"/>
</dbReference>
<protein>
    <recommendedName>
        <fullName evidence="1">non-specific serine/threonine protein kinase</fullName>
        <ecNumber evidence="1">2.7.11.1</ecNumber>
    </recommendedName>
</protein>
<dbReference type="EMBL" id="CP058215">
    <property type="protein sequence ID" value="QLC51124.1"/>
    <property type="molecule type" value="Genomic_DNA"/>
</dbReference>
<dbReference type="KEGG" id="mzi:HWN40_13295"/>